<dbReference type="EMBL" id="CP017253">
    <property type="protein sequence ID" value="AOR23607.1"/>
    <property type="molecule type" value="Genomic_DNA"/>
</dbReference>
<keyword evidence="2" id="KW-1185">Reference proteome</keyword>
<proteinExistence type="predicted"/>
<dbReference type="KEGG" id="ctae:BGI42_07615"/>
<evidence type="ECO:0000313" key="2">
    <source>
        <dbReference type="Proteomes" id="UP000094652"/>
    </source>
</evidence>
<protein>
    <submittedName>
        <fullName evidence="1">Uncharacterized protein</fullName>
    </submittedName>
</protein>
<evidence type="ECO:0000313" key="1">
    <source>
        <dbReference type="EMBL" id="AOR23607.1"/>
    </source>
</evidence>
<dbReference type="STRING" id="394958.BGI42_07615"/>
<organism evidence="1 2">
    <name type="scientific">Clostridium taeniosporum</name>
    <dbReference type="NCBI Taxonomy" id="394958"/>
    <lineage>
        <taxon>Bacteria</taxon>
        <taxon>Bacillati</taxon>
        <taxon>Bacillota</taxon>
        <taxon>Clostridia</taxon>
        <taxon>Eubacteriales</taxon>
        <taxon>Clostridiaceae</taxon>
        <taxon>Clostridium</taxon>
    </lineage>
</organism>
<accession>A0A1D7XJV4</accession>
<dbReference type="AlphaFoldDB" id="A0A1D7XJV4"/>
<reference evidence="2" key="1">
    <citation type="submission" date="2016-09" db="EMBL/GenBank/DDBJ databases">
        <title>Genomics of Clostridium taeniosporum, an organism which forms endospores with ribbon-like appendages.</title>
        <authorList>
            <person name="Walker J.R."/>
        </authorList>
    </citation>
    <scope>NUCLEOTIDE SEQUENCE [LARGE SCALE GENOMIC DNA]</scope>
    <source>
        <strain evidence="2">1/k</strain>
    </source>
</reference>
<name>A0A1D7XJV4_9CLOT</name>
<dbReference type="Proteomes" id="UP000094652">
    <property type="component" value="Chromosome"/>
</dbReference>
<gene>
    <name evidence="1" type="ORF">BGI42_07615</name>
</gene>
<sequence>MLFLFNLKILCYNEKQVFIKKKANKFRIIDFASKIREDLNFIIKIGKENPKCRKTYMKYKKMRD</sequence>